<evidence type="ECO:0000313" key="3">
    <source>
        <dbReference type="Proteomes" id="UP001177670"/>
    </source>
</evidence>
<dbReference type="AlphaFoldDB" id="A0AA40FJW4"/>
<sequence>MKSSYQKVYSKSSCPKDYSTQQWNRGSELYTGQRVYSPRKNIRKSVSTGKHNILIKLQSREPLAGEEEGVAGWLASKEFPRVLEITALILRCLKVAEPGLRYAYSVQVTTSVYVCRATCKEDRGER</sequence>
<evidence type="ECO:0000313" key="2">
    <source>
        <dbReference type="EMBL" id="KAK1120421.1"/>
    </source>
</evidence>
<dbReference type="Proteomes" id="UP001177670">
    <property type="component" value="Unassembled WGS sequence"/>
</dbReference>
<feature type="compositionally biased region" description="Low complexity" evidence="1">
    <location>
        <begin position="1"/>
        <end position="13"/>
    </location>
</feature>
<reference evidence="2" key="1">
    <citation type="submission" date="2021-10" db="EMBL/GenBank/DDBJ databases">
        <title>Melipona bicolor Genome sequencing and assembly.</title>
        <authorList>
            <person name="Araujo N.S."/>
            <person name="Arias M.C."/>
        </authorList>
    </citation>
    <scope>NUCLEOTIDE SEQUENCE</scope>
    <source>
        <strain evidence="2">USP_2M_L1-L4_2017</strain>
        <tissue evidence="2">Whole body</tissue>
    </source>
</reference>
<organism evidence="2 3">
    <name type="scientific">Melipona bicolor</name>
    <dbReference type="NCBI Taxonomy" id="60889"/>
    <lineage>
        <taxon>Eukaryota</taxon>
        <taxon>Metazoa</taxon>
        <taxon>Ecdysozoa</taxon>
        <taxon>Arthropoda</taxon>
        <taxon>Hexapoda</taxon>
        <taxon>Insecta</taxon>
        <taxon>Pterygota</taxon>
        <taxon>Neoptera</taxon>
        <taxon>Endopterygota</taxon>
        <taxon>Hymenoptera</taxon>
        <taxon>Apocrita</taxon>
        <taxon>Aculeata</taxon>
        <taxon>Apoidea</taxon>
        <taxon>Anthophila</taxon>
        <taxon>Apidae</taxon>
        <taxon>Melipona</taxon>
    </lineage>
</organism>
<name>A0AA40FJW4_9HYME</name>
<evidence type="ECO:0000256" key="1">
    <source>
        <dbReference type="SAM" id="MobiDB-lite"/>
    </source>
</evidence>
<proteinExistence type="predicted"/>
<keyword evidence="3" id="KW-1185">Reference proteome</keyword>
<dbReference type="EMBL" id="JAHYIQ010000031">
    <property type="protein sequence ID" value="KAK1120421.1"/>
    <property type="molecule type" value="Genomic_DNA"/>
</dbReference>
<gene>
    <name evidence="2" type="ORF">K0M31_012402</name>
</gene>
<protein>
    <submittedName>
        <fullName evidence="2">Uncharacterized protein</fullName>
    </submittedName>
</protein>
<comment type="caution">
    <text evidence="2">The sequence shown here is derived from an EMBL/GenBank/DDBJ whole genome shotgun (WGS) entry which is preliminary data.</text>
</comment>
<feature type="region of interest" description="Disordered" evidence="1">
    <location>
        <begin position="1"/>
        <end position="21"/>
    </location>
</feature>
<accession>A0AA40FJW4</accession>